<dbReference type="GeneID" id="84592050"/>
<accession>A0AAJ8DZH2</accession>
<protein>
    <submittedName>
        <fullName evidence="2">Uncharacterized protein</fullName>
    </submittedName>
</protein>
<feature type="region of interest" description="Disordered" evidence="1">
    <location>
        <begin position="120"/>
        <end position="146"/>
    </location>
</feature>
<proteinExistence type="predicted"/>
<organism evidence="2">
    <name type="scientific">Aspergillus niger</name>
    <dbReference type="NCBI Taxonomy" id="5061"/>
    <lineage>
        <taxon>Eukaryota</taxon>
        <taxon>Fungi</taxon>
        <taxon>Dikarya</taxon>
        <taxon>Ascomycota</taxon>
        <taxon>Pezizomycotina</taxon>
        <taxon>Eurotiomycetes</taxon>
        <taxon>Eurotiomycetidae</taxon>
        <taxon>Eurotiales</taxon>
        <taxon>Aspergillaceae</taxon>
        <taxon>Aspergillus</taxon>
        <taxon>Aspergillus subgen. Circumdati</taxon>
    </lineage>
</organism>
<gene>
    <name evidence="2" type="ORF">An09g04760</name>
</gene>
<dbReference type="AlphaFoldDB" id="A0AAJ8DZH2"/>
<dbReference type="KEGG" id="ang:An09g04760"/>
<evidence type="ECO:0000256" key="1">
    <source>
        <dbReference type="SAM" id="MobiDB-lite"/>
    </source>
</evidence>
<dbReference type="VEuPathDB" id="FungiDB:An09g04760"/>
<sequence length="146" mass="15634">MTLVHGDSDRSISFSTHSEQQVLDVSLEAWGGDGWKRLEKGRGGGRRKGEGEVGIGWGEGKPKWAVVAPCTFSSVPPSSIRIAQLGLADAQVANPSRWTLSSILHYLTVLSMRISRSTVNLPGSKETPGHNGNLAGQTNHDENSDT</sequence>
<dbReference type="RefSeq" id="XP_059601417.1">
    <property type="nucleotide sequence ID" value="XM_059749799.1"/>
</dbReference>
<name>A0AAJ8DZH2_ASPNG</name>
<reference evidence="2" key="2">
    <citation type="submission" date="2025-08" db="UniProtKB">
        <authorList>
            <consortium name="RefSeq"/>
        </authorList>
    </citation>
    <scope>IDENTIFICATION</scope>
</reference>
<evidence type="ECO:0000313" key="2">
    <source>
        <dbReference type="RefSeq" id="XP_059601417.1"/>
    </source>
</evidence>
<reference evidence="2" key="1">
    <citation type="submission" date="2025-02" db="EMBL/GenBank/DDBJ databases">
        <authorList>
            <consortium name="NCBI Genome Project"/>
        </authorList>
    </citation>
    <scope>NUCLEOTIDE SEQUENCE</scope>
</reference>